<dbReference type="Pfam" id="PF23271">
    <property type="entry name" value="HEAT_GCN1"/>
    <property type="match status" value="1"/>
</dbReference>
<dbReference type="Gene3D" id="1.25.10.10">
    <property type="entry name" value="Leucine-rich Repeat Variant"/>
    <property type="match status" value="1"/>
</dbReference>
<dbReference type="InterPro" id="IPR057546">
    <property type="entry name" value="HEAT_GCN1"/>
</dbReference>
<dbReference type="Proteomes" id="UP001187531">
    <property type="component" value="Unassembled WGS sequence"/>
</dbReference>
<dbReference type="InterPro" id="IPR039852">
    <property type="entry name" value="CAND1/CAND2"/>
</dbReference>
<feature type="domain" description="Stalled ribosome sensor GCN1-like HEAT repeats region" evidence="5">
    <location>
        <begin position="7"/>
        <end position="104"/>
    </location>
</feature>
<accession>A0AA88I614</accession>
<organism evidence="6 7">
    <name type="scientific">Artemia franciscana</name>
    <name type="common">Brine shrimp</name>
    <name type="synonym">Artemia sanfranciscana</name>
    <dbReference type="NCBI Taxonomy" id="6661"/>
    <lineage>
        <taxon>Eukaryota</taxon>
        <taxon>Metazoa</taxon>
        <taxon>Ecdysozoa</taxon>
        <taxon>Arthropoda</taxon>
        <taxon>Crustacea</taxon>
        <taxon>Branchiopoda</taxon>
        <taxon>Anostraca</taxon>
        <taxon>Artemiidae</taxon>
        <taxon>Artemia</taxon>
    </lineage>
</organism>
<reference evidence="6" key="1">
    <citation type="submission" date="2023-07" db="EMBL/GenBank/DDBJ databases">
        <title>Chromosome-level genome assembly of Artemia franciscana.</title>
        <authorList>
            <person name="Jo E."/>
        </authorList>
    </citation>
    <scope>NUCLEOTIDE SEQUENCE</scope>
    <source>
        <tissue evidence="6">Whole body</tissue>
    </source>
</reference>
<dbReference type="PANTHER" id="PTHR12696">
    <property type="entry name" value="TIP120"/>
    <property type="match status" value="1"/>
</dbReference>
<proteinExistence type="inferred from homology"/>
<evidence type="ECO:0000313" key="7">
    <source>
        <dbReference type="Proteomes" id="UP001187531"/>
    </source>
</evidence>
<evidence type="ECO:0000259" key="4">
    <source>
        <dbReference type="Pfam" id="PF08623"/>
    </source>
</evidence>
<feature type="domain" description="TATA-binding protein interacting (TIP20)" evidence="4">
    <location>
        <begin position="1039"/>
        <end position="1202"/>
    </location>
</feature>
<gene>
    <name evidence="6" type="ORF">QYM36_001321</name>
</gene>
<dbReference type="AlphaFoldDB" id="A0AA88I614"/>
<evidence type="ECO:0000256" key="3">
    <source>
        <dbReference type="ARBA" id="ARBA00022786"/>
    </source>
</evidence>
<keyword evidence="3" id="KW-0833">Ubl conjugation pathway</keyword>
<evidence type="ECO:0000256" key="1">
    <source>
        <dbReference type="ARBA" id="ARBA00007657"/>
    </source>
</evidence>
<comment type="similarity">
    <text evidence="1">Belongs to the CAND family.</text>
</comment>
<evidence type="ECO:0008006" key="8">
    <source>
        <dbReference type="Google" id="ProtNLM"/>
    </source>
</evidence>
<comment type="caution">
    <text evidence="6">The sequence shown here is derived from an EMBL/GenBank/DDBJ whole genome shotgun (WGS) entry which is preliminary data.</text>
</comment>
<dbReference type="GO" id="GO:0010265">
    <property type="term" value="P:SCF complex assembly"/>
    <property type="evidence" value="ECO:0007669"/>
    <property type="project" value="InterPro"/>
</dbReference>
<evidence type="ECO:0000313" key="6">
    <source>
        <dbReference type="EMBL" id="KAK2724795.1"/>
    </source>
</evidence>
<evidence type="ECO:0000256" key="2">
    <source>
        <dbReference type="ARBA" id="ARBA00022737"/>
    </source>
</evidence>
<dbReference type="EMBL" id="JAVRJZ010000003">
    <property type="protein sequence ID" value="KAK2724795.1"/>
    <property type="molecule type" value="Genomic_DNA"/>
</dbReference>
<keyword evidence="7" id="KW-1185">Reference proteome</keyword>
<dbReference type="SUPFAM" id="SSF48371">
    <property type="entry name" value="ARM repeat"/>
    <property type="match status" value="1"/>
</dbReference>
<sequence>MSHLSFQIAQLLEKMCSNDKDFRFMATNDLMSELQKDSIKLDDDSERKVVRMLMKLLEDKNGEVQNLAVKCLGPLVSKVKDSQVEVIVETLCSNMSSSKEQLRDISSIGLKTVIAELPLSASGLAAAVCKKITGRLSETIAKKEDVAIQLEAIEIMSDLLCRFGTLLVPYHGMIMESLLPQLSSARMAVIKRTITAISYLVLTCNAQLYEKLIQYLIDGLTRQQDIYRCKSYVLCLGSICRQAGHRLGEHIEKVLPLVFDNIKKNDDDLTEYCLQTLESFIYRCSKEITPHVHQIIKTCLEYIMYDPNYNYDVEDEEGTDDQMETDLDAQESDDGYSDDDDVSWKVRRAATKCLESIIASRNELLPEIYRNVAPVLVSRFKEREESVKSDIFHAFIVLLKQTQPVIVMTSDTDTMEHESVVLSLLQQQVPGIVNSTQHLLKEKSVKNRHSALSLLSELVHTLPGVLAPHLQILMPGILYSLNEKTAASQMKCDTLIFIQTLIKNHSSEVIQPYVDQLIPPAVNAVNENFYKVISEGLLVLQLLVKALRPFDVPSHFDFSPFVRPIYSVTLARLKTTDIDQEVKEKAISCMGQVLASFGDVLQGELVICCPILLDRLKNEITRLATVRALYKVASSPLRIRVEALWVESMPVLATFLRKNQRNLKLSTLSLLNAIVQNYSSALQSSMLDQAVKEVPALLTESDLTAAQHALLLLTAVTKTNPGVIQTYAQTLLNETLNLAKSPLLQGEALKSLLSFLQAVAESGISGLSSEPLINHLQDLIEKGPLHKDAYHSLAEAVGALAVSKGADSFKIIDRFLKKASSKNTYDSQLVFSLLSVGSIGKRLDLSGVDSLKKVLIESFNSQSEDVRSAGSYALGSIAVGNLNEFLPFILQETESKAKRQYLLLCSLKEVISSHATSTNGAIALAPYIPEIWRRLFIHCESPLKGTRKIVAECLGKLTMMEPNKLLPELKAARQNESPLMRQTIITAVKFTISDQPQPIDSLLRQCIGDFLSTLDDPDLNVRMVALILFLSTAHQKPSLIRDLLDSLLPHIYRETNVRKELIREVEMGPFKHTVDDGLDMRKYAFECMYTMLDNCLDKLDIYEFLNHVESGLKDHYDIKMLTYLMLSRLTLLAPNTVLQRLEQLVEPLRSTLSQRVKANAVKQEYEKQDDLKRSALRAVSALQSVPDAEKNPQLNELMATIKSNSELMALYESIKKDTSAPTDQALMDLN</sequence>
<dbReference type="Pfam" id="PF08623">
    <property type="entry name" value="TIP120"/>
    <property type="match status" value="1"/>
</dbReference>
<dbReference type="InterPro" id="IPR013932">
    <property type="entry name" value="TATA-bd_TIP120"/>
</dbReference>
<dbReference type="InterPro" id="IPR016024">
    <property type="entry name" value="ARM-type_fold"/>
</dbReference>
<name>A0AA88I614_ARTSF</name>
<keyword evidence="2" id="KW-0677">Repeat</keyword>
<dbReference type="Pfam" id="PF25782">
    <property type="entry name" value="TPR_CAND1"/>
    <property type="match status" value="1"/>
</dbReference>
<evidence type="ECO:0000259" key="5">
    <source>
        <dbReference type="Pfam" id="PF23271"/>
    </source>
</evidence>
<protein>
    <recommendedName>
        <fullName evidence="8">TATA-binding protein interacting (TIP20) domain-containing protein</fullName>
    </recommendedName>
</protein>
<dbReference type="InterPro" id="IPR011989">
    <property type="entry name" value="ARM-like"/>
</dbReference>